<feature type="transmembrane region" description="Helical" evidence="6">
    <location>
        <begin position="252"/>
        <end position="275"/>
    </location>
</feature>
<evidence type="ECO:0000256" key="1">
    <source>
        <dbReference type="ARBA" id="ARBA00004141"/>
    </source>
</evidence>
<evidence type="ECO:0000256" key="4">
    <source>
        <dbReference type="ARBA" id="ARBA00023136"/>
    </source>
</evidence>
<dbReference type="InterPro" id="IPR000292">
    <property type="entry name" value="For/NO2_transpt"/>
</dbReference>
<evidence type="ECO:0000313" key="8">
    <source>
        <dbReference type="Proteomes" id="UP000236893"/>
    </source>
</evidence>
<evidence type="ECO:0000256" key="2">
    <source>
        <dbReference type="ARBA" id="ARBA00022692"/>
    </source>
</evidence>
<dbReference type="Proteomes" id="UP000236893">
    <property type="component" value="Unassembled WGS sequence"/>
</dbReference>
<organism evidence="7 8">
    <name type="scientific">Solitalea longa</name>
    <dbReference type="NCBI Taxonomy" id="2079460"/>
    <lineage>
        <taxon>Bacteria</taxon>
        <taxon>Pseudomonadati</taxon>
        <taxon>Bacteroidota</taxon>
        <taxon>Sphingobacteriia</taxon>
        <taxon>Sphingobacteriales</taxon>
        <taxon>Sphingobacteriaceae</taxon>
        <taxon>Solitalea</taxon>
    </lineage>
</organism>
<dbReference type="PROSITE" id="PS01005">
    <property type="entry name" value="FORMATE_NITRITE_TP_1"/>
    <property type="match status" value="1"/>
</dbReference>
<comment type="subcellular location">
    <subcellularLocation>
        <location evidence="1">Membrane</location>
        <topology evidence="1">Multi-pass membrane protein</topology>
    </subcellularLocation>
</comment>
<gene>
    <name evidence="7" type="ORF">C3K47_17135</name>
</gene>
<keyword evidence="2 6" id="KW-0812">Transmembrane</keyword>
<dbReference type="PANTHER" id="PTHR30520">
    <property type="entry name" value="FORMATE TRANSPORTER-RELATED"/>
    <property type="match status" value="1"/>
</dbReference>
<dbReference type="PANTHER" id="PTHR30520:SF6">
    <property type="entry name" value="FORMATE_NITRATE FAMILY TRANSPORTER (EUROFUNG)"/>
    <property type="match status" value="1"/>
</dbReference>
<keyword evidence="4 6" id="KW-0472">Membrane</keyword>
<dbReference type="AlphaFoldDB" id="A0A2S4ZYH5"/>
<evidence type="ECO:0000256" key="5">
    <source>
        <dbReference type="ARBA" id="ARBA00049660"/>
    </source>
</evidence>
<dbReference type="Pfam" id="PF01226">
    <property type="entry name" value="Form_Nir_trans"/>
    <property type="match status" value="1"/>
</dbReference>
<dbReference type="OrthoDB" id="9786493at2"/>
<evidence type="ECO:0000313" key="7">
    <source>
        <dbReference type="EMBL" id="POY34982.1"/>
    </source>
</evidence>
<proteinExistence type="inferred from homology"/>
<dbReference type="GO" id="GO:0005886">
    <property type="term" value="C:plasma membrane"/>
    <property type="evidence" value="ECO:0007669"/>
    <property type="project" value="TreeGrafter"/>
</dbReference>
<evidence type="ECO:0000256" key="3">
    <source>
        <dbReference type="ARBA" id="ARBA00022989"/>
    </source>
</evidence>
<feature type="transmembrane region" description="Helical" evidence="6">
    <location>
        <begin position="156"/>
        <end position="178"/>
    </location>
</feature>
<name>A0A2S4ZYH5_9SPHI</name>
<comment type="similarity">
    <text evidence="5">Belongs to the FNT transporter (TC 1.A.16) family.</text>
</comment>
<reference evidence="7 8" key="1">
    <citation type="submission" date="2018-01" db="EMBL/GenBank/DDBJ databases">
        <authorList>
            <person name="Gaut B.S."/>
            <person name="Morton B.R."/>
            <person name="Clegg M.T."/>
            <person name="Duvall M.R."/>
        </authorList>
    </citation>
    <scope>NUCLEOTIDE SEQUENCE [LARGE SCALE GENOMIC DNA]</scope>
    <source>
        <strain evidence="7 8">HR-AV</strain>
    </source>
</reference>
<feature type="transmembrane region" description="Helical" evidence="6">
    <location>
        <begin position="109"/>
        <end position="130"/>
    </location>
</feature>
<dbReference type="Gene3D" id="1.20.1080.10">
    <property type="entry name" value="Glycerol uptake facilitator protein"/>
    <property type="match status" value="1"/>
</dbReference>
<dbReference type="EMBL" id="PQVF01000015">
    <property type="protein sequence ID" value="POY34982.1"/>
    <property type="molecule type" value="Genomic_DNA"/>
</dbReference>
<dbReference type="InterPro" id="IPR024002">
    <property type="entry name" value="For/NO2_transpt_CS"/>
</dbReference>
<sequence>MATGYHTPQEITEYALQVGIKKANTDSIKILMLGFMGGIFLALAGHGALVVAQQFPDSLGLARLCSAIIFPVGLITILLAGADLFTGNCLIMISVLGGKTKWGPFIKNLTIAYFGNLLGSLVVVFSLYYLNEVNHTDGSFGAYAIKVAAYKSNLTFSTATISGVFANLLVCAGVWLCYGGKELIGKIFGIFFPIYLFIILGLEHVIANMYYIPMGLLCKNDPAYLAEAMSKWHVTPEKLEHLTITNAIFNNFIPVTIGNFIGGALFLGGVSWFLYLRQDKENDEVNDQE</sequence>
<feature type="transmembrane region" description="Helical" evidence="6">
    <location>
        <begin position="190"/>
        <end position="212"/>
    </location>
</feature>
<protein>
    <submittedName>
        <fullName evidence="7">FdhC protein</fullName>
    </submittedName>
</protein>
<evidence type="ECO:0000256" key="6">
    <source>
        <dbReference type="SAM" id="Phobius"/>
    </source>
</evidence>
<keyword evidence="3 6" id="KW-1133">Transmembrane helix</keyword>
<keyword evidence="8" id="KW-1185">Reference proteome</keyword>
<feature type="transmembrane region" description="Helical" evidence="6">
    <location>
        <begin position="30"/>
        <end position="55"/>
    </location>
</feature>
<comment type="caution">
    <text evidence="7">The sequence shown here is derived from an EMBL/GenBank/DDBJ whole genome shotgun (WGS) entry which is preliminary data.</text>
</comment>
<dbReference type="GO" id="GO:0015499">
    <property type="term" value="F:formate transmembrane transporter activity"/>
    <property type="evidence" value="ECO:0007669"/>
    <property type="project" value="TreeGrafter"/>
</dbReference>
<dbReference type="InterPro" id="IPR023271">
    <property type="entry name" value="Aquaporin-like"/>
</dbReference>
<dbReference type="RefSeq" id="WP_103790394.1">
    <property type="nucleotide sequence ID" value="NZ_PQVF01000015.1"/>
</dbReference>
<feature type="transmembrane region" description="Helical" evidence="6">
    <location>
        <begin position="67"/>
        <end position="97"/>
    </location>
</feature>
<accession>A0A2S4ZYH5</accession>